<feature type="region of interest" description="Disordered" evidence="1">
    <location>
        <begin position="578"/>
        <end position="633"/>
    </location>
</feature>
<feature type="signal peptide" evidence="2">
    <location>
        <begin position="1"/>
        <end position="22"/>
    </location>
</feature>
<dbReference type="OrthoDB" id="192148at2759"/>
<feature type="compositionally biased region" description="Basic and acidic residues" evidence="1">
    <location>
        <begin position="524"/>
        <end position="534"/>
    </location>
</feature>
<feature type="region of interest" description="Disordered" evidence="1">
    <location>
        <begin position="144"/>
        <end position="165"/>
    </location>
</feature>
<protein>
    <recommendedName>
        <fullName evidence="5">Fungal N-terminal domain-containing protein</fullName>
    </recommendedName>
</protein>
<proteinExistence type="predicted"/>
<reference evidence="3 4" key="1">
    <citation type="submission" date="2014-04" db="EMBL/GenBank/DDBJ databases">
        <title>Evolutionary Origins and Diversification of the Mycorrhizal Mutualists.</title>
        <authorList>
            <consortium name="DOE Joint Genome Institute"/>
            <consortium name="Mycorrhizal Genomics Consortium"/>
            <person name="Kohler A."/>
            <person name="Kuo A."/>
            <person name="Nagy L.G."/>
            <person name="Floudas D."/>
            <person name="Copeland A."/>
            <person name="Barry K.W."/>
            <person name="Cichocki N."/>
            <person name="Veneault-Fourrey C."/>
            <person name="LaButti K."/>
            <person name="Lindquist E.A."/>
            <person name="Lipzen A."/>
            <person name="Lundell T."/>
            <person name="Morin E."/>
            <person name="Murat C."/>
            <person name="Riley R."/>
            <person name="Ohm R."/>
            <person name="Sun H."/>
            <person name="Tunlid A."/>
            <person name="Henrissat B."/>
            <person name="Grigoriev I.V."/>
            <person name="Hibbett D.S."/>
            <person name="Martin F."/>
        </authorList>
    </citation>
    <scope>NUCLEOTIDE SEQUENCE [LARGE SCALE GENOMIC DNA]</scope>
    <source>
        <strain evidence="3 4">FD-317 M1</strain>
    </source>
</reference>
<evidence type="ECO:0000256" key="1">
    <source>
        <dbReference type="SAM" id="MobiDB-lite"/>
    </source>
</evidence>
<accession>A0A0D0CHA2</accession>
<dbReference type="AlphaFoldDB" id="A0A0D0CHA2"/>
<feature type="compositionally biased region" description="Basic and acidic residues" evidence="1">
    <location>
        <begin position="147"/>
        <end position="161"/>
    </location>
</feature>
<name>A0A0D0CHA2_9AGAR</name>
<feature type="region of interest" description="Disordered" evidence="1">
    <location>
        <begin position="508"/>
        <end position="566"/>
    </location>
</feature>
<feature type="chain" id="PRO_5002207923" description="Fungal N-terminal domain-containing protein" evidence="2">
    <location>
        <begin position="23"/>
        <end position="633"/>
    </location>
</feature>
<evidence type="ECO:0008006" key="5">
    <source>
        <dbReference type="Google" id="ProtNLM"/>
    </source>
</evidence>
<dbReference type="CDD" id="cd21037">
    <property type="entry name" value="MLKL_NTD"/>
    <property type="match status" value="1"/>
</dbReference>
<feature type="compositionally biased region" description="Basic and acidic residues" evidence="1">
    <location>
        <begin position="589"/>
        <end position="602"/>
    </location>
</feature>
<evidence type="ECO:0000256" key="2">
    <source>
        <dbReference type="SAM" id="SignalP"/>
    </source>
</evidence>
<keyword evidence="2" id="KW-0732">Signal</keyword>
<dbReference type="GO" id="GO:0007166">
    <property type="term" value="P:cell surface receptor signaling pathway"/>
    <property type="evidence" value="ECO:0007669"/>
    <property type="project" value="InterPro"/>
</dbReference>
<dbReference type="HOGENOM" id="CLU_454953_0_0_1"/>
<sequence>MSKTSASLAFRILGVSVVLTISSSPNGYFSEFSSTHPCFICSPAVRSSLFYFKFSDHTCDLSISKFNCDELVMRYSKKHLPNMRNPSQILPSLYCGPLSYPPTKSLNMAERQLNSPQGHPQGKGKTRASKLLCRLKFSGKTYINTADKPDASQGNEEKSGTEEPFSAVSGAVDLAVMTLRDAASFVPIPWLSNAAGLAVGIWQTVQTTHDVKNSLRSLAEDSLGLVITVLTTCEEVLQRNRDGIESADSGQFTGNGRGLEKLSLQLENSVIKLCSTLEEISDFAKRHAARNTFIRFLTSKSDTGKVVEYQGKIKNALDIFTLQANINTQQVLSRIEAQQKALRTQVVTSPVPTHKAGASVPADTSSPDLSGARSTGGAAPALSLRDNGTVKAAGPGIGAVAFPTIFSFAGATFQIGRGAQKGQRATKMEEEDVEAADDSSDPAGAACDSNGVMKFTSISGDQNITRVNDNSQRWNYGNVYNNQSTTSSGALPFSALTRERIDLKHDSVESGLGTPLPGHSGTDLNERGQGERGRQGRTLRNLPDASPKSRNTDTRPYTESEFDITMDRNAVPNAFESYYDDDAAQSRGGGDRWHNPRRRWQDNDALSPPRQTYYDENGVPRAVPRSGGRRWQH</sequence>
<dbReference type="EMBL" id="KN834769">
    <property type="protein sequence ID" value="KIK61999.1"/>
    <property type="molecule type" value="Genomic_DNA"/>
</dbReference>
<dbReference type="Gene3D" id="1.20.930.20">
    <property type="entry name" value="Adaptor protein Cbl, N-terminal domain"/>
    <property type="match status" value="1"/>
</dbReference>
<keyword evidence="4" id="KW-1185">Reference proteome</keyword>
<gene>
    <name evidence="3" type="ORF">GYMLUDRAFT_73001</name>
</gene>
<dbReference type="InterPro" id="IPR036537">
    <property type="entry name" value="Adaptor_Cbl_N_dom_sf"/>
</dbReference>
<evidence type="ECO:0000313" key="4">
    <source>
        <dbReference type="Proteomes" id="UP000053593"/>
    </source>
</evidence>
<dbReference type="InterPro" id="IPR059179">
    <property type="entry name" value="MLKL-like_MCAfunc"/>
</dbReference>
<dbReference type="Proteomes" id="UP000053593">
    <property type="component" value="Unassembled WGS sequence"/>
</dbReference>
<feature type="region of interest" description="Disordered" evidence="1">
    <location>
        <begin position="348"/>
        <end position="381"/>
    </location>
</feature>
<organism evidence="3 4">
    <name type="scientific">Collybiopsis luxurians FD-317 M1</name>
    <dbReference type="NCBI Taxonomy" id="944289"/>
    <lineage>
        <taxon>Eukaryota</taxon>
        <taxon>Fungi</taxon>
        <taxon>Dikarya</taxon>
        <taxon>Basidiomycota</taxon>
        <taxon>Agaricomycotina</taxon>
        <taxon>Agaricomycetes</taxon>
        <taxon>Agaricomycetidae</taxon>
        <taxon>Agaricales</taxon>
        <taxon>Marasmiineae</taxon>
        <taxon>Omphalotaceae</taxon>
        <taxon>Collybiopsis</taxon>
        <taxon>Collybiopsis luxurians</taxon>
    </lineage>
</organism>
<evidence type="ECO:0000313" key="3">
    <source>
        <dbReference type="EMBL" id="KIK61999.1"/>
    </source>
</evidence>